<organism evidence="2 3">
    <name type="scientific">Prosthecobacter dejongeii</name>
    <dbReference type="NCBI Taxonomy" id="48465"/>
    <lineage>
        <taxon>Bacteria</taxon>
        <taxon>Pseudomonadati</taxon>
        <taxon>Verrucomicrobiota</taxon>
        <taxon>Verrucomicrobiia</taxon>
        <taxon>Verrucomicrobiales</taxon>
        <taxon>Verrucomicrobiaceae</taxon>
        <taxon>Prosthecobacter</taxon>
    </lineage>
</organism>
<keyword evidence="1" id="KW-0812">Transmembrane</keyword>
<dbReference type="PANTHER" id="PTHR37947:SF1">
    <property type="entry name" value="BLL2462 PROTEIN"/>
    <property type="match status" value="1"/>
</dbReference>
<keyword evidence="1" id="KW-1133">Transmembrane helix</keyword>
<keyword evidence="3" id="KW-1185">Reference proteome</keyword>
<dbReference type="InterPro" id="IPR029062">
    <property type="entry name" value="Class_I_gatase-like"/>
</dbReference>
<evidence type="ECO:0000256" key="1">
    <source>
        <dbReference type="SAM" id="Phobius"/>
    </source>
</evidence>
<keyword evidence="1" id="KW-0472">Membrane</keyword>
<feature type="transmembrane region" description="Helical" evidence="1">
    <location>
        <begin position="12"/>
        <end position="30"/>
    </location>
</feature>
<proteinExistence type="predicted"/>
<dbReference type="PANTHER" id="PTHR37947">
    <property type="entry name" value="BLL2462 PROTEIN"/>
    <property type="match status" value="1"/>
</dbReference>
<evidence type="ECO:0000313" key="2">
    <source>
        <dbReference type="EMBL" id="MBB5035807.1"/>
    </source>
</evidence>
<evidence type="ECO:0000313" key="3">
    <source>
        <dbReference type="Proteomes" id="UP000534294"/>
    </source>
</evidence>
<reference evidence="2 3" key="1">
    <citation type="submission" date="2020-08" db="EMBL/GenBank/DDBJ databases">
        <title>Genomic Encyclopedia of Type Strains, Phase IV (KMG-IV): sequencing the most valuable type-strain genomes for metagenomic binning, comparative biology and taxonomic classification.</title>
        <authorList>
            <person name="Goeker M."/>
        </authorList>
    </citation>
    <scope>NUCLEOTIDE SEQUENCE [LARGE SCALE GENOMIC DNA]</scope>
    <source>
        <strain evidence="2 3">DSM 12251</strain>
    </source>
</reference>
<protein>
    <submittedName>
        <fullName evidence="2">Putative membrane protein</fullName>
    </submittedName>
</protein>
<dbReference type="Gene3D" id="3.40.50.880">
    <property type="match status" value="1"/>
</dbReference>
<accession>A0A7W8DMZ8</accession>
<gene>
    <name evidence="2" type="ORF">HNQ64_000041</name>
</gene>
<dbReference type="EMBL" id="JACHIF010000001">
    <property type="protein sequence ID" value="MBB5035807.1"/>
    <property type="molecule type" value="Genomic_DNA"/>
</dbReference>
<sequence length="797" mass="87691">MTDLALQHPERLALALGLLAVALVLLVLGYRRTSWRGPTRWVAFACKATAWALLALCLTDPVATRRQPKTGENEVLIVADNSASLSIAEQPGQPTRAAQLRSALNADQTTPPAWIEELGKSFRVKTLLADDRLQSVADFRGLDSTGPRSELHRALTTLSSGGPGSRVAAIVLLSDGSPTDAPATAPSPAGPRIPIFTVQVGLAAPQPDLHLLQHSLTQTCFEDTPITLTAQVAGHGFSGQEIAVAVMDEAGKTVASEKLRLTKDDTAHTVRLRFPTVKPGVSFYRLLVLQAALLPKLPQGEWKTLAQEATLANNERLLSVDRGAGPYRILYVSGRPNWEYKFMRRALLGDDEIQMPSLIRIAKREPKFEWRGRTGETSNPLFRGFGQQAEAQRYDQPVLIRLGTRDAQELSDGFPKTPEDLFGEYRAIVIDDLEAAFFTQEQMNLIERFVSERGGALLMLGGQECYQAGGYDHTPIGRMLPVYLDRISQAPALQNARLNLTREGWLEPWTRLRPNREEDEKRLAKMPAFQAVNQTFSIKPGASVIATVSGDEQEALPALASHRFGEGRVSALMVADLWRWGLSDEAAAQDHQRAWRQMMRSLVVDVPDRLQITATPQADRVKLQVRVRDRAFIPVDDALVKIAITTPDAQTSTLYAEPSLKEPGLFEADFYPRQPGPYRAVAEVRAPPTAEAQTAGTSTHSTLLLGGPATGWAHDPLTAEFAHLKPGTEGLTNLAKESGGQALHLADVAQLPELLKNIRVPVEETLSTPLWHTPWFFLLILALLTLEWYLRRRHGLA</sequence>
<dbReference type="RefSeq" id="WP_184204274.1">
    <property type="nucleotide sequence ID" value="NZ_JACHIF010000001.1"/>
</dbReference>
<feature type="transmembrane region" description="Helical" evidence="1">
    <location>
        <begin position="770"/>
        <end position="790"/>
    </location>
</feature>
<dbReference type="SUPFAM" id="SSF52317">
    <property type="entry name" value="Class I glutamine amidotransferase-like"/>
    <property type="match status" value="1"/>
</dbReference>
<dbReference type="Proteomes" id="UP000534294">
    <property type="component" value="Unassembled WGS sequence"/>
</dbReference>
<dbReference type="AlphaFoldDB" id="A0A7W8DMZ8"/>
<name>A0A7W8DMZ8_9BACT</name>
<comment type="caution">
    <text evidence="2">The sequence shown here is derived from an EMBL/GenBank/DDBJ whole genome shotgun (WGS) entry which is preliminary data.</text>
</comment>